<evidence type="ECO:0000313" key="2">
    <source>
        <dbReference type="EMBL" id="KKN17072.1"/>
    </source>
</evidence>
<comment type="caution">
    <text evidence="2">The sequence shown here is derived from an EMBL/GenBank/DDBJ whole genome shotgun (WGS) entry which is preliminary data.</text>
</comment>
<protein>
    <recommendedName>
        <fullName evidence="3">LamG-like jellyroll fold domain-containing protein</fullName>
    </recommendedName>
</protein>
<evidence type="ECO:0008006" key="3">
    <source>
        <dbReference type="Google" id="ProtNLM"/>
    </source>
</evidence>
<dbReference type="EMBL" id="LAZR01003559">
    <property type="protein sequence ID" value="KKN17072.1"/>
    <property type="molecule type" value="Genomic_DNA"/>
</dbReference>
<feature type="transmembrane region" description="Helical" evidence="1">
    <location>
        <begin position="974"/>
        <end position="991"/>
    </location>
</feature>
<dbReference type="SUPFAM" id="SSF49899">
    <property type="entry name" value="Concanavalin A-like lectins/glucanases"/>
    <property type="match status" value="1"/>
</dbReference>
<dbReference type="AlphaFoldDB" id="A0A0F9NY69"/>
<name>A0A0F9NY69_9ZZZZ</name>
<evidence type="ECO:0000256" key="1">
    <source>
        <dbReference type="SAM" id="Phobius"/>
    </source>
</evidence>
<gene>
    <name evidence="2" type="ORF">LCGC14_0969500</name>
</gene>
<sequence length="993" mass="110872">MKKIIFFMFVMIFLVGTISAFEFDNVKVYDEDKREYTITNALGLGEDIARVTLETPLNFIVPRGYQKVAEFTVENYDDYVNAFNDMEFYDLKNNNQEFTRDFDYKYKTIIQVPDYKTVCNEDILGNKTVIKTNCIQEQIGLKDKVSWEEINKETGLLKGNITIGIFTDVKKGDRVEWIPTLFGERLTEWSVWTESLNVDLISYYKLDGTSGIVIDSVGINNGTNIGAIRGLEGIINNSFNFTVNISNRVEVPYDDSLNITTDTISISYWIKPVSASTRGRVIGIDWPTGTYQVILPVTPVKPSLVLGNSTTEKGFSINYTVPPDIWTYVTHTFNGTEVRGYINGTLISTFSHTGNIKPNPTGNRGISIGAMFTNVWEGYNGQLDEIGLWNRSLSASEVSDLYNNGTGITYTNIFPELPIITLNSPVEAFTTTNQTINFNGTVTSPAVITNVTLFIDGVLNETNSSGINDTDYLFTKTITEGSYNWTYESCNINGCSTATTRTFTISNFIENTITFNAEVLETSFQSFELNITTIPSILSIDAFLNYNGTRNPSTSSCIGLNCTIANTIDIPLSILESENKTFFWEITAFDGSISVTTNTSNNEQNVSKIHIETCDATFTTQSLNFTTYDERNLSRVSPYSFDGTFDIWLGSGSIKRSNNFTNSSTTRELFCISPNATYFTDAQIDYNIGENSTFYTTRNYFLQNDTINNISQDIFLYLLETDIATSFILKVQDDNLLPLENHLIKIERFYPGENLFRIVQISKTSENGKTIGFFETETVDYRFIISKDALILLITSQQKIVGETAPFTLTFTIGENLGKPWKTLENLTDLQSSLVFNNSNGLVTYTYIDTSGNFSLGTLIVERENFSFATNTALCNINSSQSSATIICNMSGNTTGTFIARGFVTRNTVETLIIQIIFIIQTFIDTVGFLGVLLAWFLILISSFAFKFNEIAGIFLVNATVIFVNIIGLVSFGMLAISALVAGSIIIVVVMEK</sequence>
<dbReference type="Pfam" id="PF13385">
    <property type="entry name" value="Laminin_G_3"/>
    <property type="match status" value="1"/>
</dbReference>
<keyword evidence="1" id="KW-0812">Transmembrane</keyword>
<keyword evidence="1" id="KW-1133">Transmembrane helix</keyword>
<accession>A0A0F9NY69</accession>
<reference evidence="2" key="1">
    <citation type="journal article" date="2015" name="Nature">
        <title>Complex archaea that bridge the gap between prokaryotes and eukaryotes.</title>
        <authorList>
            <person name="Spang A."/>
            <person name="Saw J.H."/>
            <person name="Jorgensen S.L."/>
            <person name="Zaremba-Niedzwiedzka K."/>
            <person name="Martijn J."/>
            <person name="Lind A.E."/>
            <person name="van Eijk R."/>
            <person name="Schleper C."/>
            <person name="Guy L."/>
            <person name="Ettema T.J."/>
        </authorList>
    </citation>
    <scope>NUCLEOTIDE SEQUENCE</scope>
</reference>
<feature type="transmembrane region" description="Helical" evidence="1">
    <location>
        <begin position="951"/>
        <end position="968"/>
    </location>
</feature>
<keyword evidence="1" id="KW-0472">Membrane</keyword>
<dbReference type="Gene3D" id="2.60.120.200">
    <property type="match status" value="1"/>
</dbReference>
<organism evidence="2">
    <name type="scientific">marine sediment metagenome</name>
    <dbReference type="NCBI Taxonomy" id="412755"/>
    <lineage>
        <taxon>unclassified sequences</taxon>
        <taxon>metagenomes</taxon>
        <taxon>ecological metagenomes</taxon>
    </lineage>
</organism>
<feature type="transmembrane region" description="Helical" evidence="1">
    <location>
        <begin position="912"/>
        <end position="939"/>
    </location>
</feature>
<dbReference type="InterPro" id="IPR013320">
    <property type="entry name" value="ConA-like_dom_sf"/>
</dbReference>
<proteinExistence type="predicted"/>